<feature type="compositionally biased region" description="Low complexity" evidence="1">
    <location>
        <begin position="74"/>
        <end position="89"/>
    </location>
</feature>
<name>A0A833PHU2_ACIBZ</name>
<evidence type="ECO:0000256" key="1">
    <source>
        <dbReference type="SAM" id="MobiDB-lite"/>
    </source>
</evidence>
<dbReference type="Proteomes" id="UP000490535">
    <property type="component" value="Unassembled WGS sequence"/>
</dbReference>
<sequence length="89" mass="9657">MRILINFAFIGLCGLATTSFASQHHDQAMKIDHFGTGNDGDNTTGLLLVDHEKVYSASNTYVASPEPMRIEHYGTGNDGDNTTGLLLKE</sequence>
<gene>
    <name evidence="3" type="ORF">GAK29_00463</name>
</gene>
<organism evidence="3 4">
    <name type="scientific">Acinetobacter bereziniae</name>
    <name type="common">Acinetobacter genomosp. 10</name>
    <dbReference type="NCBI Taxonomy" id="106648"/>
    <lineage>
        <taxon>Bacteria</taxon>
        <taxon>Pseudomonadati</taxon>
        <taxon>Pseudomonadota</taxon>
        <taxon>Gammaproteobacteria</taxon>
        <taxon>Moraxellales</taxon>
        <taxon>Moraxellaceae</taxon>
        <taxon>Acinetobacter</taxon>
    </lineage>
</organism>
<evidence type="ECO:0000313" key="4">
    <source>
        <dbReference type="Proteomes" id="UP000490535"/>
    </source>
</evidence>
<feature type="chain" id="PRO_5032972462" evidence="2">
    <location>
        <begin position="22"/>
        <end position="89"/>
    </location>
</feature>
<reference evidence="4" key="1">
    <citation type="journal article" date="2020" name="MBio">
        <title>Horizontal gene transfer to a defensive symbiont with a reduced genome amongst a multipartite beetle microbiome.</title>
        <authorList>
            <person name="Waterworth S.C."/>
            <person name="Florez L.V."/>
            <person name="Rees E.R."/>
            <person name="Hertweck C."/>
            <person name="Kaltenpoth M."/>
            <person name="Kwan J.C."/>
        </authorList>
    </citation>
    <scope>NUCLEOTIDE SEQUENCE [LARGE SCALE GENOMIC DNA]</scope>
</reference>
<evidence type="ECO:0000313" key="3">
    <source>
        <dbReference type="EMBL" id="KAF1027822.1"/>
    </source>
</evidence>
<dbReference type="EMBL" id="WNDP01000006">
    <property type="protein sequence ID" value="KAF1027822.1"/>
    <property type="molecule type" value="Genomic_DNA"/>
</dbReference>
<comment type="caution">
    <text evidence="3">The sequence shown here is derived from an EMBL/GenBank/DDBJ whole genome shotgun (WGS) entry which is preliminary data.</text>
</comment>
<feature type="region of interest" description="Disordered" evidence="1">
    <location>
        <begin position="69"/>
        <end position="89"/>
    </location>
</feature>
<dbReference type="AlphaFoldDB" id="A0A833PHU2"/>
<evidence type="ECO:0000256" key="2">
    <source>
        <dbReference type="SAM" id="SignalP"/>
    </source>
</evidence>
<feature type="signal peptide" evidence="2">
    <location>
        <begin position="1"/>
        <end position="21"/>
    </location>
</feature>
<accession>A0A833PHU2</accession>
<keyword evidence="2" id="KW-0732">Signal</keyword>
<proteinExistence type="predicted"/>
<protein>
    <submittedName>
        <fullName evidence="3">Uncharacterized protein</fullName>
    </submittedName>
</protein>